<protein>
    <submittedName>
        <fullName evidence="1">Uncharacterized protein</fullName>
    </submittedName>
</protein>
<gene>
    <name evidence="1" type="ORF">A5760_10420</name>
</gene>
<dbReference type="Gene3D" id="3.40.720.10">
    <property type="entry name" value="Alkaline Phosphatase, subunit A"/>
    <property type="match status" value="1"/>
</dbReference>
<proteinExistence type="predicted"/>
<dbReference type="AlphaFoldDB" id="A0A1A0VJS9"/>
<organism evidence="1 2">
    <name type="scientific">Mycobacterium colombiense</name>
    <dbReference type="NCBI Taxonomy" id="339268"/>
    <lineage>
        <taxon>Bacteria</taxon>
        <taxon>Bacillati</taxon>
        <taxon>Actinomycetota</taxon>
        <taxon>Actinomycetes</taxon>
        <taxon>Mycobacteriales</taxon>
        <taxon>Mycobacteriaceae</taxon>
        <taxon>Mycobacterium</taxon>
        <taxon>Mycobacterium avium complex (MAC)</taxon>
    </lineage>
</organism>
<name>A0A1A0VJS9_9MYCO</name>
<dbReference type="InterPro" id="IPR017850">
    <property type="entry name" value="Alkaline_phosphatase_core_sf"/>
</dbReference>
<evidence type="ECO:0000313" key="1">
    <source>
        <dbReference type="EMBL" id="OBB83502.1"/>
    </source>
</evidence>
<sequence>MGRPLTIGNDGNHVPMIVIPSPNSGMCQRHFVASVHHDHYSLQRTIEDSLALPRVIVARRDFECCA</sequence>
<dbReference type="EMBL" id="LZSX01000063">
    <property type="protein sequence ID" value="OBB83502.1"/>
    <property type="molecule type" value="Genomic_DNA"/>
</dbReference>
<reference evidence="1 2" key="1">
    <citation type="submission" date="2016-06" db="EMBL/GenBank/DDBJ databases">
        <authorList>
            <person name="Kjaerup R.B."/>
            <person name="Dalgaard T.S."/>
            <person name="Juul-Madsen H.R."/>
        </authorList>
    </citation>
    <scope>NUCLEOTIDE SEQUENCE [LARGE SCALE GENOMIC DNA]</scope>
    <source>
        <strain evidence="1 2">852002-51834_SCH5396731</strain>
    </source>
</reference>
<comment type="caution">
    <text evidence="1">The sequence shown here is derived from an EMBL/GenBank/DDBJ whole genome shotgun (WGS) entry which is preliminary data.</text>
</comment>
<accession>A0A1A0VJS9</accession>
<evidence type="ECO:0000313" key="2">
    <source>
        <dbReference type="Proteomes" id="UP000091914"/>
    </source>
</evidence>
<dbReference type="RefSeq" id="WP_064881019.1">
    <property type="nucleotide sequence ID" value="NZ_LZSX01000063.1"/>
</dbReference>
<dbReference type="Proteomes" id="UP000091914">
    <property type="component" value="Unassembled WGS sequence"/>
</dbReference>